<comment type="function">
    <text evidence="1">Transcription factor that plays a role in the activation of archaeal genes transcribed by RNA polymerase. Facilitates transcription initiation by enhancing TATA-box recognition by TATA-box-binding protein (Tbp), and transcription factor B (Tfb) and RNA polymerase recruitment. Not absolutely required for transcription in vitro, but particularly important in cases where Tbp or Tfb function is not optimal. It dynamically alters the nucleic acid-binding properties of RNA polymerases by stabilizing the initiation complex and destabilizing elongation complexes. Seems to translocate with the RNA polymerase following initiation and acts by binding to the non template strand of the transcription bubble in elongation complexes.</text>
</comment>
<dbReference type="PIRSF" id="PIRSF006373">
    <property type="entry name" value="TF_E_archaea"/>
    <property type="match status" value="1"/>
</dbReference>
<dbReference type="InterPro" id="IPR016481">
    <property type="entry name" value="TF_E_archaea"/>
</dbReference>
<dbReference type="SUPFAM" id="SSF46785">
    <property type="entry name" value="Winged helix' DNA-binding domain"/>
    <property type="match status" value="1"/>
</dbReference>
<dbReference type="SMART" id="SM00531">
    <property type="entry name" value="TFIIE"/>
    <property type="match status" value="1"/>
</dbReference>
<dbReference type="GO" id="GO:0006367">
    <property type="term" value="P:transcription initiation at RNA polymerase II promoter"/>
    <property type="evidence" value="ECO:0007669"/>
    <property type="project" value="InterPro"/>
</dbReference>
<keyword evidence="1" id="KW-0238">DNA-binding</keyword>
<sequence length="180" mass="20814">MAKFPKKKIYEYLLVKDFLISVAGDYAIELVKICSGKRKPVTDEEIGKKLPLKITEIRTILNRLHYRGIACYQKTKNVKTGWYSYTWEIKAPRIATLILEQQVEEITKLEKEIEFEGTHAFFSAGKDSAFYPFEIAAEYGFKCPDTGRPLKAINNKKRVKDLKKKIDLMKSELTDLEKAI</sequence>
<evidence type="ECO:0000313" key="4">
    <source>
        <dbReference type="Proteomes" id="UP000226712"/>
    </source>
</evidence>
<dbReference type="Proteomes" id="UP000226712">
    <property type="component" value="Unassembled WGS sequence"/>
</dbReference>
<accession>A0A2D6LQ42</accession>
<organism evidence="3 4">
    <name type="scientific">Candidatus Iainarchaeum sp</name>
    <dbReference type="NCBI Taxonomy" id="3101447"/>
    <lineage>
        <taxon>Archaea</taxon>
        <taxon>Candidatus Iainarchaeota</taxon>
        <taxon>Candidatus Iainarchaeia</taxon>
        <taxon>Candidatus Iainarchaeales</taxon>
        <taxon>Candidatus Iainarchaeaceae</taxon>
        <taxon>Candidatus Iainarchaeum</taxon>
    </lineage>
</organism>
<comment type="caution">
    <text evidence="3">The sequence shown here is derived from an EMBL/GenBank/DDBJ whole genome shotgun (WGS) entry which is preliminary data.</text>
</comment>
<dbReference type="HAMAP" id="MF_01909">
    <property type="entry name" value="TFE_arch"/>
    <property type="match status" value="1"/>
</dbReference>
<dbReference type="InterPro" id="IPR036390">
    <property type="entry name" value="WH_DNA-bd_sf"/>
</dbReference>
<reference evidence="4" key="1">
    <citation type="submission" date="2017-09" db="EMBL/GenBank/DDBJ databases">
        <title>The Reconstruction of 2,631 Draft Metagenome-Assembled Genomes from the Global Oceans.</title>
        <authorList>
            <person name="Tully B.J."/>
            <person name="Graham E.D."/>
            <person name="Heidelberg J.F."/>
        </authorList>
    </citation>
    <scope>NUCLEOTIDE SEQUENCE [LARGE SCALE GENOMIC DNA]</scope>
</reference>
<evidence type="ECO:0000313" key="3">
    <source>
        <dbReference type="EMBL" id="MAG18272.1"/>
    </source>
</evidence>
<keyword evidence="1" id="KW-0805">Transcription regulation</keyword>
<evidence type="ECO:0000256" key="1">
    <source>
        <dbReference type="HAMAP-Rule" id="MF_01909"/>
    </source>
</evidence>
<feature type="domain" description="Transcription initiation factor IIE subunit alpha N-terminal" evidence="2">
    <location>
        <begin position="25"/>
        <end position="164"/>
    </location>
</feature>
<dbReference type="GO" id="GO:0006355">
    <property type="term" value="P:regulation of DNA-templated transcription"/>
    <property type="evidence" value="ECO:0007669"/>
    <property type="project" value="InterPro"/>
</dbReference>
<dbReference type="InterPro" id="IPR024550">
    <property type="entry name" value="TFIIEa/SarR/Rpc3_HTH_dom"/>
</dbReference>
<evidence type="ECO:0000259" key="2">
    <source>
        <dbReference type="SMART" id="SM00531"/>
    </source>
</evidence>
<dbReference type="AlphaFoldDB" id="A0A2D6LQ42"/>
<keyword evidence="1" id="KW-0804">Transcription</keyword>
<gene>
    <name evidence="1" type="primary">tfe</name>
    <name evidence="3" type="ORF">CL944_02245</name>
</gene>
<dbReference type="Pfam" id="PF02002">
    <property type="entry name" value="TFIIE_alpha"/>
    <property type="match status" value="1"/>
</dbReference>
<comment type="similarity">
    <text evidence="1">Belongs to the TFE family.</text>
</comment>
<dbReference type="GO" id="GO:0003677">
    <property type="term" value="F:DNA binding"/>
    <property type="evidence" value="ECO:0007669"/>
    <property type="project" value="UniProtKB-KW"/>
</dbReference>
<dbReference type="InterPro" id="IPR002853">
    <property type="entry name" value="TFIIE_asu"/>
</dbReference>
<dbReference type="InterPro" id="IPR036388">
    <property type="entry name" value="WH-like_DNA-bd_sf"/>
</dbReference>
<comment type="domain">
    <text evidence="1">The winged helix domain is involved in binding to DNA in the preinitiation complex.</text>
</comment>
<dbReference type="Gene3D" id="1.10.10.10">
    <property type="entry name" value="Winged helix-like DNA-binding domain superfamily/Winged helix DNA-binding domain"/>
    <property type="match status" value="1"/>
</dbReference>
<proteinExistence type="inferred from homology"/>
<protein>
    <recommendedName>
        <fullName evidence="1">Transcription factor E</fullName>
        <shortName evidence="1">TFE</shortName>
    </recommendedName>
    <alternativeName>
        <fullName evidence="1">TFIIE subunit alpha homolog</fullName>
    </alternativeName>
    <alternativeName>
        <fullName evidence="1">Transcription initiation factor TFIIE</fullName>
    </alternativeName>
</protein>
<comment type="subunit">
    <text evidence="1">Monomer. Interaction with RNA polymerase subunits RpoF and RpoE is necessary for Tfe stimulatory transcription activity. Able to interact with Tbp and RNA polymerase in the absence of DNA promoter. Interacts both with the preinitiation and elongation complexes.</text>
</comment>
<name>A0A2D6LQ42_9ARCH</name>
<dbReference type="EMBL" id="NZBD01000015">
    <property type="protein sequence ID" value="MAG18272.1"/>
    <property type="molecule type" value="Genomic_DNA"/>
</dbReference>